<evidence type="ECO:0008006" key="4">
    <source>
        <dbReference type="Google" id="ProtNLM"/>
    </source>
</evidence>
<dbReference type="Proteomes" id="UP000799437">
    <property type="component" value="Unassembled WGS sequence"/>
</dbReference>
<proteinExistence type="predicted"/>
<dbReference type="AlphaFoldDB" id="A0A6A6W1E4"/>
<dbReference type="EMBL" id="ML996579">
    <property type="protein sequence ID" value="KAF2754871.1"/>
    <property type="molecule type" value="Genomic_DNA"/>
</dbReference>
<reference evidence="2" key="1">
    <citation type="journal article" date="2020" name="Stud. Mycol.">
        <title>101 Dothideomycetes genomes: a test case for predicting lifestyles and emergence of pathogens.</title>
        <authorList>
            <person name="Haridas S."/>
            <person name="Albert R."/>
            <person name="Binder M."/>
            <person name="Bloem J."/>
            <person name="Labutti K."/>
            <person name="Salamov A."/>
            <person name="Andreopoulos B."/>
            <person name="Baker S."/>
            <person name="Barry K."/>
            <person name="Bills G."/>
            <person name="Bluhm B."/>
            <person name="Cannon C."/>
            <person name="Castanera R."/>
            <person name="Culley D."/>
            <person name="Daum C."/>
            <person name="Ezra D."/>
            <person name="Gonzalez J."/>
            <person name="Henrissat B."/>
            <person name="Kuo A."/>
            <person name="Liang C."/>
            <person name="Lipzen A."/>
            <person name="Lutzoni F."/>
            <person name="Magnuson J."/>
            <person name="Mondo S."/>
            <person name="Nolan M."/>
            <person name="Ohm R."/>
            <person name="Pangilinan J."/>
            <person name="Park H.-J."/>
            <person name="Ramirez L."/>
            <person name="Alfaro M."/>
            <person name="Sun H."/>
            <person name="Tritt A."/>
            <person name="Yoshinaga Y."/>
            <person name="Zwiers L.-H."/>
            <person name="Turgeon B."/>
            <person name="Goodwin S."/>
            <person name="Spatafora J."/>
            <person name="Crous P."/>
            <person name="Grigoriev I."/>
        </authorList>
    </citation>
    <scope>NUCLEOTIDE SEQUENCE</scope>
    <source>
        <strain evidence="2">CBS 121739</strain>
    </source>
</reference>
<evidence type="ECO:0000313" key="3">
    <source>
        <dbReference type="Proteomes" id="UP000799437"/>
    </source>
</evidence>
<dbReference type="RefSeq" id="XP_033597322.1">
    <property type="nucleotide sequence ID" value="XM_033744641.1"/>
</dbReference>
<evidence type="ECO:0000313" key="2">
    <source>
        <dbReference type="EMBL" id="KAF2754871.1"/>
    </source>
</evidence>
<organism evidence="2 3">
    <name type="scientific">Pseudovirgaria hyperparasitica</name>
    <dbReference type="NCBI Taxonomy" id="470096"/>
    <lineage>
        <taxon>Eukaryota</taxon>
        <taxon>Fungi</taxon>
        <taxon>Dikarya</taxon>
        <taxon>Ascomycota</taxon>
        <taxon>Pezizomycotina</taxon>
        <taxon>Dothideomycetes</taxon>
        <taxon>Dothideomycetes incertae sedis</taxon>
        <taxon>Acrospermales</taxon>
        <taxon>Acrospermaceae</taxon>
        <taxon>Pseudovirgaria</taxon>
    </lineage>
</organism>
<dbReference type="GeneID" id="54485695"/>
<keyword evidence="3" id="KW-1185">Reference proteome</keyword>
<name>A0A6A6W1E4_9PEZI</name>
<evidence type="ECO:0000256" key="1">
    <source>
        <dbReference type="SAM" id="MobiDB-lite"/>
    </source>
</evidence>
<feature type="region of interest" description="Disordered" evidence="1">
    <location>
        <begin position="99"/>
        <end position="131"/>
    </location>
</feature>
<feature type="compositionally biased region" description="Polar residues" evidence="1">
    <location>
        <begin position="1"/>
        <end position="22"/>
    </location>
</feature>
<sequence length="501" mass="57518">MLTMHSNMSEQSILQSKKSSFSLRRIFKSDKHSAKDPGGQSQSGKLRKKNLPAPVSSQANDLGERHEYAIFNDNPSNEYSRPQIKDSGDVMHGLAHRDFLHDDDDEPPPKDHFSPNARRRKRQGMLVSPEHEKRIASLPPEVWKRIALFLNPIDAVNLAISNKTLYTKLGLMPFEMFNSIEHRHFKHAFLHALDEQYPGHLLCFPCSKYHKRLHPGKETLKIEYVNNPIFACPNINSSVLPRMRLTHARELPYAYIQLVLRAAKHTPSYGISIDALSKRWRHAGWTHRTRFLIHDGRLLMRVISRAFTLPARDMTETSMRHILYDREEYMPFFSVCAHWRDGLLMPTCKCMMSHVPAPPESIYQQLQKAPTFSRERANPGLIVRGCDTCRPARRCPECPTEYLVEINMVEDPSDPVQKFKHAIVVTRWSDLGDGRSPYTSPEWVAINGLESQERFDSFSHYGRRAVGGVFESKVSGQVPAMRLLSLNPKNVKKGEEGDGWY</sequence>
<feature type="region of interest" description="Disordered" evidence="1">
    <location>
        <begin position="1"/>
        <end position="63"/>
    </location>
</feature>
<gene>
    <name evidence="2" type="ORF">EJ05DRAFT_479280</name>
</gene>
<protein>
    <recommendedName>
        <fullName evidence="4">F-box domain-containing protein</fullName>
    </recommendedName>
</protein>
<dbReference type="OrthoDB" id="3912356at2759"/>
<accession>A0A6A6W1E4</accession>